<proteinExistence type="predicted"/>
<dbReference type="Proteomes" id="UP000259173">
    <property type="component" value="Unassembled WGS sequence"/>
</dbReference>
<evidence type="ECO:0000313" key="1">
    <source>
        <dbReference type="EMBL" id="HAE95262.1"/>
    </source>
</evidence>
<reference evidence="5 6" key="2">
    <citation type="journal article" date="2018" name="Nat. Biotechnol.">
        <title>A standardized bacterial taxonomy based on genome phylogeny substantially revises the tree of life.</title>
        <authorList>
            <person name="Parks D.H."/>
            <person name="Chuvochina M."/>
            <person name="Waite D.W."/>
            <person name="Rinke C."/>
            <person name="Skarshewski A."/>
            <person name="Chaumeil P.A."/>
            <person name="Hugenholtz P."/>
        </authorList>
    </citation>
    <scope>NUCLEOTIDE SEQUENCE [LARGE SCALE GENOMIC DNA]</scope>
    <source>
        <strain evidence="2">UBA10378</strain>
        <strain evidence="1">UBA8557</strain>
    </source>
</reference>
<sequence>MSFFAFILFVLVIIMVARSGRSNAPQARAEDDRIGELAERVRTLEAIILDRDRRLRREIDGLR</sequence>
<accession>A0A059DY94</accession>
<organism evidence="3 4">
    <name type="scientific">Hyphomonas atlantica</name>
    <dbReference type="NCBI Taxonomy" id="1280948"/>
    <lineage>
        <taxon>Bacteria</taxon>
        <taxon>Pseudomonadati</taxon>
        <taxon>Pseudomonadota</taxon>
        <taxon>Alphaproteobacteria</taxon>
        <taxon>Hyphomonadales</taxon>
        <taxon>Hyphomonadaceae</taxon>
        <taxon>Hyphomonas</taxon>
    </lineage>
</organism>
<evidence type="ECO:0000313" key="4">
    <source>
        <dbReference type="Proteomes" id="UP000024547"/>
    </source>
</evidence>
<dbReference type="EMBL" id="AWFH01000056">
    <property type="protein sequence ID" value="KCZ58558.1"/>
    <property type="molecule type" value="Genomic_DNA"/>
</dbReference>
<dbReference type="Proteomes" id="UP000263957">
    <property type="component" value="Unassembled WGS sequence"/>
</dbReference>
<protein>
    <recommendedName>
        <fullName evidence="7">Phage shock protein B</fullName>
    </recommendedName>
</protein>
<evidence type="ECO:0008006" key="7">
    <source>
        <dbReference type="Google" id="ProtNLM"/>
    </source>
</evidence>
<evidence type="ECO:0000313" key="2">
    <source>
        <dbReference type="EMBL" id="HBQ49829.1"/>
    </source>
</evidence>
<dbReference type="GeneID" id="92498782"/>
<dbReference type="EMBL" id="DMBR01000362">
    <property type="protein sequence ID" value="HAE95262.1"/>
    <property type="molecule type" value="Genomic_DNA"/>
</dbReference>
<dbReference type="STRING" id="1280948.HY36_09275"/>
<dbReference type="RefSeq" id="WP_035554368.1">
    <property type="nucleotide sequence ID" value="NZ_AWFH01000056.1"/>
</dbReference>
<evidence type="ECO:0000313" key="5">
    <source>
        <dbReference type="Proteomes" id="UP000259173"/>
    </source>
</evidence>
<name>A0A059DY94_9PROT</name>
<gene>
    <name evidence="1" type="ORF">DCG65_11930</name>
    <name evidence="2" type="ORF">DD728_13305</name>
    <name evidence="3" type="ORF">HY36_09275</name>
</gene>
<dbReference type="AlphaFoldDB" id="A0A059DY94"/>
<evidence type="ECO:0000313" key="3">
    <source>
        <dbReference type="EMBL" id="KCZ58558.1"/>
    </source>
</evidence>
<evidence type="ECO:0000313" key="6">
    <source>
        <dbReference type="Proteomes" id="UP000263957"/>
    </source>
</evidence>
<reference evidence="3 4" key="1">
    <citation type="journal article" date="2014" name="Antonie Van Leeuwenhoek">
        <title>Hyphomonas beringensis sp. nov. and Hyphomonas chukchiensis sp. nov., isolated from surface seawater of the Bering Sea and Chukchi Sea.</title>
        <authorList>
            <person name="Li C."/>
            <person name="Lai Q."/>
            <person name="Li G."/>
            <person name="Dong C."/>
            <person name="Wang J."/>
            <person name="Liao Y."/>
            <person name="Shao Z."/>
        </authorList>
    </citation>
    <scope>NUCLEOTIDE SEQUENCE [LARGE SCALE GENOMIC DNA]</scope>
    <source>
        <strain evidence="3 4">22II1-22F38</strain>
    </source>
</reference>
<dbReference type="EMBL" id="DOGS01000264">
    <property type="protein sequence ID" value="HBQ49829.1"/>
    <property type="molecule type" value="Genomic_DNA"/>
</dbReference>
<keyword evidence="4" id="KW-1185">Reference proteome</keyword>
<dbReference type="PATRIC" id="fig|1280948.3.peg.2973"/>
<comment type="caution">
    <text evidence="3">The sequence shown here is derived from an EMBL/GenBank/DDBJ whole genome shotgun (WGS) entry which is preliminary data.</text>
</comment>
<dbReference type="Proteomes" id="UP000024547">
    <property type="component" value="Unassembled WGS sequence"/>
</dbReference>